<dbReference type="PANTHER" id="PTHR43343:SF3">
    <property type="entry name" value="PROTEASE DO-LIKE 8, CHLOROPLASTIC"/>
    <property type="match status" value="1"/>
</dbReference>
<comment type="caution">
    <text evidence="7">The sequence shown here is derived from an EMBL/GenBank/DDBJ whole genome shotgun (WGS) entry which is preliminary data.</text>
</comment>
<dbReference type="Proteomes" id="UP000242444">
    <property type="component" value="Unassembled WGS sequence"/>
</dbReference>
<dbReference type="Gene3D" id="2.40.10.10">
    <property type="entry name" value="Trypsin-like serine proteases"/>
    <property type="match status" value="2"/>
</dbReference>
<evidence type="ECO:0000259" key="6">
    <source>
        <dbReference type="PROSITE" id="PS50106"/>
    </source>
</evidence>
<dbReference type="InterPro" id="IPR051201">
    <property type="entry name" value="Chloro_Bact_Ser_Proteases"/>
</dbReference>
<feature type="domain" description="PDZ" evidence="6">
    <location>
        <begin position="404"/>
        <end position="484"/>
    </location>
</feature>
<dbReference type="InterPro" id="IPR043504">
    <property type="entry name" value="Peptidase_S1_PA_chymotrypsin"/>
</dbReference>
<gene>
    <name evidence="7" type="ORF">CFN78_07960</name>
</gene>
<feature type="region of interest" description="Disordered" evidence="4">
    <location>
        <begin position="166"/>
        <end position="200"/>
    </location>
</feature>
<evidence type="ECO:0000313" key="8">
    <source>
        <dbReference type="Proteomes" id="UP000242444"/>
    </source>
</evidence>
<keyword evidence="2" id="KW-0645">Protease</keyword>
<name>A0A263D613_9PSEU</name>
<dbReference type="Pfam" id="PF13365">
    <property type="entry name" value="Trypsin_2"/>
    <property type="match status" value="1"/>
</dbReference>
<keyword evidence="5" id="KW-0812">Transmembrane</keyword>
<reference evidence="7 8" key="1">
    <citation type="submission" date="2017-07" db="EMBL/GenBank/DDBJ databases">
        <title>Amycolatopsis antarcticus sp. nov., isolated from the surface of an Antarcticus brown macroalga.</title>
        <authorList>
            <person name="Wang J."/>
            <person name="Leiva S."/>
            <person name="Huang J."/>
            <person name="Huang Y."/>
        </authorList>
    </citation>
    <scope>NUCLEOTIDE SEQUENCE [LARGE SCALE GENOMIC DNA]</scope>
    <source>
        <strain evidence="7 8">AU-G6</strain>
    </source>
</reference>
<dbReference type="InterPro" id="IPR009003">
    <property type="entry name" value="Peptidase_S1_PA"/>
</dbReference>
<feature type="compositionally biased region" description="Polar residues" evidence="4">
    <location>
        <begin position="166"/>
        <end position="187"/>
    </location>
</feature>
<dbReference type="PROSITE" id="PS50106">
    <property type="entry name" value="PDZ"/>
    <property type="match status" value="1"/>
</dbReference>
<protein>
    <recommendedName>
        <fullName evidence="6">PDZ domain-containing protein</fullName>
    </recommendedName>
</protein>
<dbReference type="InterPro" id="IPR036034">
    <property type="entry name" value="PDZ_sf"/>
</dbReference>
<proteinExistence type="inferred from homology"/>
<organism evidence="7 8">
    <name type="scientific">Amycolatopsis antarctica</name>
    <dbReference type="NCBI Taxonomy" id="1854586"/>
    <lineage>
        <taxon>Bacteria</taxon>
        <taxon>Bacillati</taxon>
        <taxon>Actinomycetota</taxon>
        <taxon>Actinomycetes</taxon>
        <taxon>Pseudonocardiales</taxon>
        <taxon>Pseudonocardiaceae</taxon>
        <taxon>Amycolatopsis</taxon>
    </lineage>
</organism>
<evidence type="ECO:0000256" key="2">
    <source>
        <dbReference type="ARBA" id="ARBA00022670"/>
    </source>
</evidence>
<dbReference type="GO" id="GO:0004252">
    <property type="term" value="F:serine-type endopeptidase activity"/>
    <property type="evidence" value="ECO:0007669"/>
    <property type="project" value="InterPro"/>
</dbReference>
<feature type="region of interest" description="Disordered" evidence="4">
    <location>
        <begin position="1"/>
        <end position="137"/>
    </location>
</feature>
<dbReference type="EMBL" id="NKYE01000004">
    <property type="protein sequence ID" value="OZM73478.1"/>
    <property type="molecule type" value="Genomic_DNA"/>
</dbReference>
<keyword evidence="5" id="KW-1133">Transmembrane helix</keyword>
<feature type="transmembrane region" description="Helical" evidence="5">
    <location>
        <begin position="140"/>
        <end position="163"/>
    </location>
</feature>
<evidence type="ECO:0000256" key="3">
    <source>
        <dbReference type="ARBA" id="ARBA00022801"/>
    </source>
</evidence>
<dbReference type="Pfam" id="PF13180">
    <property type="entry name" value="PDZ_2"/>
    <property type="match status" value="1"/>
</dbReference>
<evidence type="ECO:0000256" key="1">
    <source>
        <dbReference type="ARBA" id="ARBA00010541"/>
    </source>
</evidence>
<dbReference type="GO" id="GO:0006508">
    <property type="term" value="P:proteolysis"/>
    <property type="evidence" value="ECO:0007669"/>
    <property type="project" value="UniProtKB-KW"/>
</dbReference>
<keyword evidence="8" id="KW-1185">Reference proteome</keyword>
<evidence type="ECO:0000256" key="5">
    <source>
        <dbReference type="SAM" id="Phobius"/>
    </source>
</evidence>
<dbReference type="AlphaFoldDB" id="A0A263D613"/>
<accession>A0A263D613</accession>
<evidence type="ECO:0000256" key="4">
    <source>
        <dbReference type="SAM" id="MobiDB-lite"/>
    </source>
</evidence>
<sequence length="498" mass="49851">MTENDPSAQRDPGTQADGDGWRESAAPRQNPAPYENADQARWSQSGDPVTPAPGTQAPGTQVPGSQVPGEYASAESAPGAWQTQAAPQHPLGAGAAPSAEQHTGPHYGPGHQGPYYGYPGMSYPTPPERQPKQGKGTGKLVAGVAVLALLVGGAAGGVGGYLASDSNDGSSAVSALQEPPRSQQTSAPAPEGTVESVAQKAGPSVVQLQVQGSDGQGSGSGFVISPDGYVLTNNHVVEAAAAGGKIQAVLQDGRRAAAEVVGRDPTSDIAVVKIEGADGLVPAALGRSDDLRVGQSVVAIGSPFELTGTVTAGIVSALHRPVRAGGGSAGQETVMDAVQTDAAINPGNSGGPLTNMAGQVIGINSVIYSPPGAGGAQGQEQEAGNVGIGFSIPIDQARRTAEEIIRTGKATQTFIGAEVGDNPQGGATMGRITPGAPAEQAGLKQGDVVTKLDDRAIDSADALVASIRTRAPGEKISLTIGDSRQIEITLGGQPVEAK</sequence>
<feature type="compositionally biased region" description="Low complexity" evidence="4">
    <location>
        <begin position="104"/>
        <end position="123"/>
    </location>
</feature>
<dbReference type="SUPFAM" id="SSF50156">
    <property type="entry name" value="PDZ domain-like"/>
    <property type="match status" value="1"/>
</dbReference>
<dbReference type="FunCoup" id="A0A263D613">
    <property type="interactions" value="374"/>
</dbReference>
<keyword evidence="3" id="KW-0378">Hydrolase</keyword>
<dbReference type="InParanoid" id="A0A263D613"/>
<keyword evidence="5" id="KW-0472">Membrane</keyword>
<dbReference type="OrthoDB" id="9758917at2"/>
<dbReference type="PANTHER" id="PTHR43343">
    <property type="entry name" value="PEPTIDASE S12"/>
    <property type="match status" value="1"/>
</dbReference>
<dbReference type="SUPFAM" id="SSF50494">
    <property type="entry name" value="Trypsin-like serine proteases"/>
    <property type="match status" value="1"/>
</dbReference>
<dbReference type="InterPro" id="IPR001478">
    <property type="entry name" value="PDZ"/>
</dbReference>
<dbReference type="RefSeq" id="WP_094861994.1">
    <property type="nucleotide sequence ID" value="NZ_NKYE01000004.1"/>
</dbReference>
<dbReference type="InterPro" id="IPR001940">
    <property type="entry name" value="Peptidase_S1C"/>
</dbReference>
<dbReference type="SMART" id="SM00228">
    <property type="entry name" value="PDZ"/>
    <property type="match status" value="1"/>
</dbReference>
<comment type="similarity">
    <text evidence="1">Belongs to the peptidase S1C family.</text>
</comment>
<evidence type="ECO:0000313" key="7">
    <source>
        <dbReference type="EMBL" id="OZM73478.1"/>
    </source>
</evidence>
<dbReference type="PRINTS" id="PR00834">
    <property type="entry name" value="PROTEASES2C"/>
</dbReference>
<dbReference type="Gene3D" id="2.30.42.10">
    <property type="match status" value="1"/>
</dbReference>